<comment type="caution">
    <text evidence="1">The sequence shown here is derived from an EMBL/GenBank/DDBJ whole genome shotgun (WGS) entry which is preliminary data.</text>
</comment>
<gene>
    <name evidence="1" type="ORF">DFH08DRAFT_976785</name>
</gene>
<sequence length="108" mass="12427">MSTIRNTQNYVDIPPAAVNQLSPALLRSCRQIYTEALLILHQHNTFSFCASHLEMLVRYGLGEYCLPDLHSIYVYELRPSSASGWKDVFIVLHRMGLERVAFKFRAEP</sequence>
<proteinExistence type="predicted"/>
<evidence type="ECO:0000313" key="2">
    <source>
        <dbReference type="Proteomes" id="UP001218218"/>
    </source>
</evidence>
<dbReference type="Proteomes" id="UP001218218">
    <property type="component" value="Unassembled WGS sequence"/>
</dbReference>
<evidence type="ECO:0000313" key="1">
    <source>
        <dbReference type="EMBL" id="KAJ7303753.1"/>
    </source>
</evidence>
<dbReference type="AlphaFoldDB" id="A0AAD6Z276"/>
<keyword evidence="2" id="KW-1185">Reference proteome</keyword>
<name>A0AAD6Z276_9AGAR</name>
<organism evidence="1 2">
    <name type="scientific">Mycena albidolilacea</name>
    <dbReference type="NCBI Taxonomy" id="1033008"/>
    <lineage>
        <taxon>Eukaryota</taxon>
        <taxon>Fungi</taxon>
        <taxon>Dikarya</taxon>
        <taxon>Basidiomycota</taxon>
        <taxon>Agaricomycotina</taxon>
        <taxon>Agaricomycetes</taxon>
        <taxon>Agaricomycetidae</taxon>
        <taxon>Agaricales</taxon>
        <taxon>Marasmiineae</taxon>
        <taxon>Mycenaceae</taxon>
        <taxon>Mycena</taxon>
    </lineage>
</organism>
<dbReference type="EMBL" id="JARIHO010000102">
    <property type="protein sequence ID" value="KAJ7303753.1"/>
    <property type="molecule type" value="Genomic_DNA"/>
</dbReference>
<reference evidence="1" key="1">
    <citation type="submission" date="2023-03" db="EMBL/GenBank/DDBJ databases">
        <title>Massive genome expansion in bonnet fungi (Mycena s.s.) driven by repeated elements and novel gene families across ecological guilds.</title>
        <authorList>
            <consortium name="Lawrence Berkeley National Laboratory"/>
            <person name="Harder C.B."/>
            <person name="Miyauchi S."/>
            <person name="Viragh M."/>
            <person name="Kuo A."/>
            <person name="Thoen E."/>
            <person name="Andreopoulos B."/>
            <person name="Lu D."/>
            <person name="Skrede I."/>
            <person name="Drula E."/>
            <person name="Henrissat B."/>
            <person name="Morin E."/>
            <person name="Kohler A."/>
            <person name="Barry K."/>
            <person name="LaButti K."/>
            <person name="Morin E."/>
            <person name="Salamov A."/>
            <person name="Lipzen A."/>
            <person name="Mereny Z."/>
            <person name="Hegedus B."/>
            <person name="Baldrian P."/>
            <person name="Stursova M."/>
            <person name="Weitz H."/>
            <person name="Taylor A."/>
            <person name="Grigoriev I.V."/>
            <person name="Nagy L.G."/>
            <person name="Martin F."/>
            <person name="Kauserud H."/>
        </authorList>
    </citation>
    <scope>NUCLEOTIDE SEQUENCE</scope>
    <source>
        <strain evidence="1">CBHHK002</strain>
    </source>
</reference>
<accession>A0AAD6Z276</accession>
<protein>
    <submittedName>
        <fullName evidence="1">Uncharacterized protein</fullName>
    </submittedName>
</protein>